<evidence type="ECO:0000256" key="1">
    <source>
        <dbReference type="SAM" id="Phobius"/>
    </source>
</evidence>
<reference evidence="2 3" key="1">
    <citation type="submission" date="2023-07" db="EMBL/GenBank/DDBJ databases">
        <title>Sorghum-associated microbial communities from plants grown in Nebraska, USA.</title>
        <authorList>
            <person name="Schachtman D."/>
        </authorList>
    </citation>
    <scope>NUCLEOTIDE SEQUENCE [LARGE SCALE GENOMIC DNA]</scope>
    <source>
        <strain evidence="2 3">3262</strain>
    </source>
</reference>
<sequence>MFINAVNFLGEAVAFELALVNIYFSTFSTFSLLIFLCQNGF</sequence>
<name>A0ABU1THT4_9SPHI</name>
<gene>
    <name evidence="2" type="ORF">J2W55_004845</name>
</gene>
<accession>A0ABU1THT4</accession>
<organism evidence="2 3">
    <name type="scientific">Mucilaginibacter pocheonensis</name>
    <dbReference type="NCBI Taxonomy" id="398050"/>
    <lineage>
        <taxon>Bacteria</taxon>
        <taxon>Pseudomonadati</taxon>
        <taxon>Bacteroidota</taxon>
        <taxon>Sphingobacteriia</taxon>
        <taxon>Sphingobacteriales</taxon>
        <taxon>Sphingobacteriaceae</taxon>
        <taxon>Mucilaginibacter</taxon>
    </lineage>
</organism>
<evidence type="ECO:0000313" key="2">
    <source>
        <dbReference type="EMBL" id="MDR6944977.1"/>
    </source>
</evidence>
<keyword evidence="1" id="KW-1133">Transmembrane helix</keyword>
<dbReference type="EMBL" id="JAVDUU010000005">
    <property type="protein sequence ID" value="MDR6944977.1"/>
    <property type="molecule type" value="Genomic_DNA"/>
</dbReference>
<dbReference type="Proteomes" id="UP001247620">
    <property type="component" value="Unassembled WGS sequence"/>
</dbReference>
<comment type="caution">
    <text evidence="2">The sequence shown here is derived from an EMBL/GenBank/DDBJ whole genome shotgun (WGS) entry which is preliminary data.</text>
</comment>
<keyword evidence="1" id="KW-0472">Membrane</keyword>
<evidence type="ECO:0000313" key="3">
    <source>
        <dbReference type="Proteomes" id="UP001247620"/>
    </source>
</evidence>
<protein>
    <submittedName>
        <fullName evidence="2">Uncharacterized protein</fullName>
    </submittedName>
</protein>
<proteinExistence type="predicted"/>
<feature type="transmembrane region" description="Helical" evidence="1">
    <location>
        <begin position="12"/>
        <end position="36"/>
    </location>
</feature>
<keyword evidence="1" id="KW-0812">Transmembrane</keyword>
<keyword evidence="3" id="KW-1185">Reference proteome</keyword>